<evidence type="ECO:0000313" key="3">
    <source>
        <dbReference type="Proteomes" id="UP000008837"/>
    </source>
</evidence>
<dbReference type="AlphaFoldDB" id="A8Q819"/>
<dbReference type="OMA" id="RTEGMAN"/>
<dbReference type="InParanoid" id="A8Q819"/>
<keyword evidence="1" id="KW-0472">Membrane</keyword>
<dbReference type="GeneID" id="5853946"/>
<dbReference type="OrthoDB" id="2520628at2759"/>
<feature type="transmembrane region" description="Helical" evidence="1">
    <location>
        <begin position="274"/>
        <end position="291"/>
    </location>
</feature>
<evidence type="ECO:0000313" key="2">
    <source>
        <dbReference type="EMBL" id="EDP42426.1"/>
    </source>
</evidence>
<protein>
    <submittedName>
        <fullName evidence="2">Uncharacterized protein</fullName>
    </submittedName>
</protein>
<evidence type="ECO:0000256" key="1">
    <source>
        <dbReference type="SAM" id="Phobius"/>
    </source>
</evidence>
<feature type="transmembrane region" description="Helical" evidence="1">
    <location>
        <begin position="167"/>
        <end position="190"/>
    </location>
</feature>
<sequence length="316" mass="34540">MHPETDPLFSSYILATVADWQELLSKTHVHDVYIPVAILSLAHAVRMSHGTRMLCGGGQGRLGLFQSCVLNLIALFAPSSLLALLLGMPSPLLMSPVAICLYTVVHCIMYTTGLGHQLIRLHTHPAGAFWLEIGLACIDSLCRTEGMANVGLAQIQRHPHPVLAQSWTAQVIAGTLLAAGMPLIASAFQLHSPMGIWQLRTPAWIHEPSRLLYADLVGGATVSLLLLVLTSGNLHAKLPWLPRPTRSMARWLALSHKPDIHRSTHLPYLSAREAKAVCTAVLFVCLLVPIIHRRLVKQRGSVARQQEGARTKKAKE</sequence>
<gene>
    <name evidence="2" type="ORF">MGL_3184</name>
</gene>
<comment type="caution">
    <text evidence="2">The sequence shown here is derived from an EMBL/GenBank/DDBJ whole genome shotgun (WGS) entry which is preliminary data.</text>
</comment>
<dbReference type="VEuPathDB" id="FungiDB:MGL_3184"/>
<reference evidence="2 3" key="1">
    <citation type="journal article" date="2007" name="Proc. Natl. Acad. Sci. U.S.A.">
        <title>Dandruff-associated Malassezia genomes reveal convergent and divergent virulence traits shared with plant and human fungal pathogens.</title>
        <authorList>
            <person name="Xu J."/>
            <person name="Saunders C.W."/>
            <person name="Hu P."/>
            <person name="Grant R.A."/>
            <person name="Boekhout T."/>
            <person name="Kuramae E.E."/>
            <person name="Kronstad J.W."/>
            <person name="Deangelis Y.M."/>
            <person name="Reeder N.L."/>
            <person name="Johnstone K.R."/>
            <person name="Leland M."/>
            <person name="Fieno A.M."/>
            <person name="Begley W.M."/>
            <person name="Sun Y."/>
            <person name="Lacey M.P."/>
            <person name="Chaudhary T."/>
            <person name="Keough T."/>
            <person name="Chu L."/>
            <person name="Sears R."/>
            <person name="Yuan B."/>
            <person name="Dawson T.L.Jr."/>
        </authorList>
    </citation>
    <scope>NUCLEOTIDE SEQUENCE [LARGE SCALE GENOMIC DNA]</scope>
    <source>
        <strain evidence="3">ATCC MYA-4612 / CBS 7966</strain>
    </source>
</reference>
<proteinExistence type="predicted"/>
<dbReference type="KEGG" id="mgl:MGL_3184"/>
<dbReference type="RefSeq" id="XP_001729640.1">
    <property type="nucleotide sequence ID" value="XM_001729588.1"/>
</dbReference>
<accession>A8Q819</accession>
<dbReference type="Proteomes" id="UP000008837">
    <property type="component" value="Unassembled WGS sequence"/>
</dbReference>
<dbReference type="EMBL" id="AAYY01000011">
    <property type="protein sequence ID" value="EDP42426.1"/>
    <property type="molecule type" value="Genomic_DNA"/>
</dbReference>
<feature type="transmembrane region" description="Helical" evidence="1">
    <location>
        <begin position="211"/>
        <end position="232"/>
    </location>
</feature>
<keyword evidence="1" id="KW-1133">Transmembrane helix</keyword>
<name>A8Q819_MALGO</name>
<keyword evidence="1" id="KW-0812">Transmembrane</keyword>
<organism evidence="2 3">
    <name type="scientific">Malassezia globosa (strain ATCC MYA-4612 / CBS 7966)</name>
    <name type="common">Dandruff-associated fungus</name>
    <dbReference type="NCBI Taxonomy" id="425265"/>
    <lineage>
        <taxon>Eukaryota</taxon>
        <taxon>Fungi</taxon>
        <taxon>Dikarya</taxon>
        <taxon>Basidiomycota</taxon>
        <taxon>Ustilaginomycotina</taxon>
        <taxon>Malasseziomycetes</taxon>
        <taxon>Malasseziales</taxon>
        <taxon>Malasseziaceae</taxon>
        <taxon>Malassezia</taxon>
    </lineage>
</organism>
<feature type="transmembrane region" description="Helical" evidence="1">
    <location>
        <begin position="69"/>
        <end position="88"/>
    </location>
</feature>
<keyword evidence="3" id="KW-1185">Reference proteome</keyword>